<proteinExistence type="predicted"/>
<organism evidence="2 3">
    <name type="scientific">Zarconia navalis LEGE 11467</name>
    <dbReference type="NCBI Taxonomy" id="1828826"/>
    <lineage>
        <taxon>Bacteria</taxon>
        <taxon>Bacillati</taxon>
        <taxon>Cyanobacteriota</taxon>
        <taxon>Cyanophyceae</taxon>
        <taxon>Oscillatoriophycideae</taxon>
        <taxon>Oscillatoriales</taxon>
        <taxon>Oscillatoriales incertae sedis</taxon>
        <taxon>Zarconia</taxon>
        <taxon>Zarconia navalis</taxon>
    </lineage>
</organism>
<dbReference type="RefSeq" id="WP_264320923.1">
    <property type="nucleotide sequence ID" value="NZ_JADEXN010000108.1"/>
</dbReference>
<dbReference type="Proteomes" id="UP000621799">
    <property type="component" value="Unassembled WGS sequence"/>
</dbReference>
<evidence type="ECO:0000313" key="3">
    <source>
        <dbReference type="Proteomes" id="UP000621799"/>
    </source>
</evidence>
<gene>
    <name evidence="2" type="ORF">IQ235_07775</name>
</gene>
<evidence type="ECO:0000256" key="1">
    <source>
        <dbReference type="SAM" id="Phobius"/>
    </source>
</evidence>
<name>A0A928VUW6_9CYAN</name>
<comment type="caution">
    <text evidence="2">The sequence shown here is derived from an EMBL/GenBank/DDBJ whole genome shotgun (WGS) entry which is preliminary data.</text>
</comment>
<keyword evidence="1" id="KW-1133">Transmembrane helix</keyword>
<feature type="transmembrane region" description="Helical" evidence="1">
    <location>
        <begin position="12"/>
        <end position="32"/>
    </location>
</feature>
<keyword evidence="3" id="KW-1185">Reference proteome</keyword>
<dbReference type="AlphaFoldDB" id="A0A928VUW6"/>
<keyword evidence="1" id="KW-0812">Transmembrane</keyword>
<reference evidence="2" key="1">
    <citation type="submission" date="2020-10" db="EMBL/GenBank/DDBJ databases">
        <authorList>
            <person name="Castelo-Branco R."/>
            <person name="Eusebio N."/>
            <person name="Adriana R."/>
            <person name="Vieira A."/>
            <person name="Brugerolle De Fraissinette N."/>
            <person name="Rezende De Castro R."/>
            <person name="Schneider M.P."/>
            <person name="Vasconcelos V."/>
            <person name="Leao P.N."/>
        </authorList>
    </citation>
    <scope>NUCLEOTIDE SEQUENCE</scope>
    <source>
        <strain evidence="2">LEGE 11467</strain>
    </source>
</reference>
<protein>
    <submittedName>
        <fullName evidence="2">Uncharacterized protein</fullName>
    </submittedName>
</protein>
<dbReference type="EMBL" id="JADEXN010000108">
    <property type="protein sequence ID" value="MBE9040677.1"/>
    <property type="molecule type" value="Genomic_DNA"/>
</dbReference>
<evidence type="ECO:0000313" key="2">
    <source>
        <dbReference type="EMBL" id="MBE9040677.1"/>
    </source>
</evidence>
<accession>A0A928VUW6</accession>
<sequence>MGSGLPTHHFFYGGLICAVLLILIHFVVCFVPKNPPELTFDRGLWHEHEHAHDENR</sequence>
<keyword evidence="1" id="KW-0472">Membrane</keyword>